<keyword evidence="2" id="KW-0812">Transmembrane</keyword>
<feature type="region of interest" description="Disordered" evidence="1">
    <location>
        <begin position="1130"/>
        <end position="1153"/>
    </location>
</feature>
<dbReference type="SMART" id="SM00240">
    <property type="entry name" value="FHA"/>
    <property type="match status" value="1"/>
</dbReference>
<reference evidence="4" key="1">
    <citation type="journal article" date="2022" name="G3 (Bethesda)">
        <title>High quality genome of the basidiomycete yeast Dioszegia hungarica PDD-24b-2 isolated from cloud water.</title>
        <authorList>
            <person name="Jarrige D."/>
            <person name="Haridas S."/>
            <person name="Bleykasten-Grosshans C."/>
            <person name="Joly M."/>
            <person name="Nadalig T."/>
            <person name="Sancelme M."/>
            <person name="Vuilleumier S."/>
            <person name="Grigoriev I.V."/>
            <person name="Amato P."/>
            <person name="Bringel F."/>
        </authorList>
    </citation>
    <scope>NUCLEOTIDE SEQUENCE</scope>
    <source>
        <strain evidence="4">PDD-24b-2</strain>
    </source>
</reference>
<proteinExistence type="predicted"/>
<comment type="caution">
    <text evidence="4">The sequence shown here is derived from an EMBL/GenBank/DDBJ whole genome shotgun (WGS) entry which is preliminary data.</text>
</comment>
<feature type="region of interest" description="Disordered" evidence="1">
    <location>
        <begin position="730"/>
        <end position="838"/>
    </location>
</feature>
<dbReference type="CDD" id="cd00060">
    <property type="entry name" value="FHA"/>
    <property type="match status" value="1"/>
</dbReference>
<keyword evidence="2" id="KW-0472">Membrane</keyword>
<dbReference type="Pfam" id="PF00498">
    <property type="entry name" value="FHA"/>
    <property type="match status" value="1"/>
</dbReference>
<feature type="compositionally biased region" description="Acidic residues" evidence="1">
    <location>
        <begin position="401"/>
        <end position="410"/>
    </location>
</feature>
<feature type="region of interest" description="Disordered" evidence="1">
    <location>
        <begin position="532"/>
        <end position="612"/>
    </location>
</feature>
<feature type="compositionally biased region" description="Acidic residues" evidence="1">
    <location>
        <begin position="772"/>
        <end position="785"/>
    </location>
</feature>
<feature type="compositionally biased region" description="Basic and acidic residues" evidence="1">
    <location>
        <begin position="1056"/>
        <end position="1073"/>
    </location>
</feature>
<feature type="compositionally biased region" description="Acidic residues" evidence="1">
    <location>
        <begin position="556"/>
        <end position="567"/>
    </location>
</feature>
<feature type="region of interest" description="Disordered" evidence="1">
    <location>
        <begin position="1197"/>
        <end position="1216"/>
    </location>
</feature>
<sequence>MPDPLDDDWYISLDYPVPAQSRYLPLTQDRKVKLVTLSNLMGPIDPAVLEHLERIRQPSSKYADYIEGDDRPELFVDYGLVLGRGKDDKPVNRLNNAVVSKVHCALNVTVQGHLYITDLGSSHGTTVSSGPFFTSPAARLRTTTPTGPLFITLKPQVPVRLFDCDVITFGKHVATGDEQHEPLSLTVRFRYPSFGQPSASGQAIALPAYRIKADMVRGQDLDQVLQIIKTCTAADMLAARLRVSAGELIEISDGDDDDDMPEVYPVRRQERPIEIDDSDDDSLLNVPMSRPTRPSRPVRAVSVSSDGDSPARPQPSSSGKYGVPTSILYQTDDDDEPLPRSSSASPGIPPLHKGRIPPNDIMLIPSDSDAGREDWQAFQDEVVAQRVAAARREASPLDQLYGEEEEDEGAVENARVYPDEEDELATSVHGSDDGSNERPSGMELGYYPGSEDEDADEAADHEEDKEEAVVLPEGAWIEDERHEEDYYPPSPPAAPVDPFASSDPHDLLAELEPEAGRQDAYHRVWYSYAESEGTHSDGGVDYVPDRWIAPEVQVQNEDEDADDPDLEPLEHGEIDPREINSSPSGSPEPEVRVQPSSPAYQPASPVESPKMYAFPGHWRDYIRGGEEAEEKVEQKKGKFTSDLVWAEDEAADVEGGIGRMQGKQRDARASTETEERFPESSDYAPVHVEEDERREYLKDEMTELQLRRATLESLKARRLCRAAMTAWTNTRDILRESSFPDSSPRRHYIPVPSSEEIDMGEEAEQAAHVQQEQEDNEEDEEESEGGEGNQDQPASNWIDDEFLDGEDEDVEEDDGMGEVGEEVYYEDEKDDDEGFQDQGVELDQEAEVEVEELEEGEVGEDGHVEADEDEAVAPVEAGITPIEHVERDGDLEAQPVPEPDTAVEERSRTLSIAQSVLAERWAMQEDGPAEEEKEQWPAHERAPAMPIVQYASEAEEDEEDGDVRDEQEAADASSDVPAVDQEVQPASMVSSSIAEKPVVPASVEPSSLGLTLGQTAGAAGSLGPASVTSQPSSDNAEMAYIANAVAEIDAEADADEVSREYLSNDKGKGKEKAPGQGSLKNQNKHKKRRDRKRKDQSEKPAVDRAVIKRMTINDRQARWQNMTSISRFITGVAGPSNTSGTGPSSVPPPAPIPEIERSHVVASGSASDSSDGPVTPKYRLRPLKRSFDQAGLDEPITILNMSPSGSSTTAVGSDSPPKYNAVVAKPVSPLPAAKRFKAVGSALGLIVLGAALGSVGTIAGLMQLAE</sequence>
<keyword evidence="5" id="KW-1185">Reference proteome</keyword>
<name>A0AA38H500_9TREE</name>
<evidence type="ECO:0000259" key="3">
    <source>
        <dbReference type="PROSITE" id="PS50006"/>
    </source>
</evidence>
<feature type="domain" description="FHA" evidence="3">
    <location>
        <begin position="80"/>
        <end position="132"/>
    </location>
</feature>
<feature type="compositionally biased region" description="Basic and acidic residues" evidence="1">
    <location>
        <begin position="663"/>
        <end position="679"/>
    </location>
</feature>
<feature type="compositionally biased region" description="Acidic residues" evidence="1">
    <location>
        <begin position="450"/>
        <end position="466"/>
    </location>
</feature>
<accession>A0AA38H500</accession>
<feature type="compositionally biased region" description="Acidic residues" evidence="1">
    <location>
        <begin position="953"/>
        <end position="969"/>
    </location>
</feature>
<feature type="compositionally biased region" description="Low complexity" evidence="1">
    <location>
        <begin position="283"/>
        <end position="305"/>
    </location>
</feature>
<dbReference type="InterPro" id="IPR008984">
    <property type="entry name" value="SMAD_FHA_dom_sf"/>
</dbReference>
<feature type="compositionally biased region" description="Low complexity" evidence="1">
    <location>
        <begin position="1134"/>
        <end position="1144"/>
    </location>
</feature>
<gene>
    <name evidence="4" type="ORF">MKK02DRAFT_38543</name>
</gene>
<evidence type="ECO:0000256" key="1">
    <source>
        <dbReference type="SAM" id="MobiDB-lite"/>
    </source>
</evidence>
<feature type="region of interest" description="Disordered" evidence="1">
    <location>
        <begin position="654"/>
        <end position="691"/>
    </location>
</feature>
<evidence type="ECO:0000313" key="5">
    <source>
        <dbReference type="Proteomes" id="UP001164286"/>
    </source>
</evidence>
<protein>
    <recommendedName>
        <fullName evidence="3">FHA domain-containing protein</fullName>
    </recommendedName>
</protein>
<feature type="compositionally biased region" description="Low complexity" evidence="1">
    <location>
        <begin position="1006"/>
        <end position="1023"/>
    </location>
</feature>
<feature type="compositionally biased region" description="Low complexity" evidence="1">
    <location>
        <begin position="970"/>
        <end position="980"/>
    </location>
</feature>
<feature type="region of interest" description="Disordered" evidence="1">
    <location>
        <begin position="267"/>
        <end position="361"/>
    </location>
</feature>
<dbReference type="RefSeq" id="XP_052943652.1">
    <property type="nucleotide sequence ID" value="XM_053090151.1"/>
</dbReference>
<dbReference type="EMBL" id="JAKWFO010000008">
    <property type="protein sequence ID" value="KAI9633875.1"/>
    <property type="molecule type" value="Genomic_DNA"/>
</dbReference>
<feature type="compositionally biased region" description="Acidic residues" evidence="1">
    <location>
        <begin position="755"/>
        <end position="764"/>
    </location>
</feature>
<feature type="compositionally biased region" description="Low complexity" evidence="1">
    <location>
        <begin position="594"/>
        <end position="605"/>
    </location>
</feature>
<feature type="compositionally biased region" description="Acidic residues" evidence="1">
    <location>
        <begin position="798"/>
        <end position="838"/>
    </location>
</feature>
<dbReference type="Proteomes" id="UP001164286">
    <property type="component" value="Unassembled WGS sequence"/>
</dbReference>
<feature type="region of interest" description="Disordered" evidence="1">
    <location>
        <begin position="1056"/>
        <end position="1115"/>
    </location>
</feature>
<keyword evidence="2" id="KW-1133">Transmembrane helix</keyword>
<dbReference type="PROSITE" id="PS50006">
    <property type="entry name" value="FHA_DOMAIN"/>
    <property type="match status" value="1"/>
</dbReference>
<dbReference type="AlphaFoldDB" id="A0AA38H500"/>
<evidence type="ECO:0000256" key="2">
    <source>
        <dbReference type="SAM" id="Phobius"/>
    </source>
</evidence>
<feature type="compositionally biased region" description="Basic and acidic residues" evidence="1">
    <location>
        <begin position="1093"/>
        <end position="1115"/>
    </location>
</feature>
<organism evidence="4 5">
    <name type="scientific">Dioszegia hungarica</name>
    <dbReference type="NCBI Taxonomy" id="4972"/>
    <lineage>
        <taxon>Eukaryota</taxon>
        <taxon>Fungi</taxon>
        <taxon>Dikarya</taxon>
        <taxon>Basidiomycota</taxon>
        <taxon>Agaricomycotina</taxon>
        <taxon>Tremellomycetes</taxon>
        <taxon>Tremellales</taxon>
        <taxon>Bulleribasidiaceae</taxon>
        <taxon>Dioszegia</taxon>
    </lineage>
</organism>
<evidence type="ECO:0000313" key="4">
    <source>
        <dbReference type="EMBL" id="KAI9633875.1"/>
    </source>
</evidence>
<dbReference type="Gene3D" id="2.60.200.20">
    <property type="match status" value="1"/>
</dbReference>
<feature type="compositionally biased region" description="Basic residues" evidence="1">
    <location>
        <begin position="1082"/>
        <end position="1092"/>
    </location>
</feature>
<feature type="region of interest" description="Disordered" evidence="1">
    <location>
        <begin position="395"/>
        <end position="518"/>
    </location>
</feature>
<feature type="compositionally biased region" description="Basic and acidic residues" evidence="1">
    <location>
        <begin position="568"/>
        <end position="578"/>
    </location>
</feature>
<feature type="compositionally biased region" description="Polar residues" evidence="1">
    <location>
        <begin position="1199"/>
        <end position="1212"/>
    </location>
</feature>
<dbReference type="SUPFAM" id="SSF49879">
    <property type="entry name" value="SMAD/FHA domain"/>
    <property type="match status" value="1"/>
</dbReference>
<feature type="region of interest" description="Disordered" evidence="1">
    <location>
        <begin position="852"/>
        <end position="1032"/>
    </location>
</feature>
<feature type="compositionally biased region" description="Basic and acidic residues" evidence="1">
    <location>
        <begin position="503"/>
        <end position="518"/>
    </location>
</feature>
<dbReference type="InterPro" id="IPR000253">
    <property type="entry name" value="FHA_dom"/>
</dbReference>
<feature type="transmembrane region" description="Helical" evidence="2">
    <location>
        <begin position="1238"/>
        <end position="1262"/>
    </location>
</feature>
<dbReference type="GeneID" id="77729356"/>